<organism evidence="2 3">
    <name type="scientific">Merismopedia glauca CCAP 1448/3</name>
    <dbReference type="NCBI Taxonomy" id="1296344"/>
    <lineage>
        <taxon>Bacteria</taxon>
        <taxon>Bacillati</taxon>
        <taxon>Cyanobacteriota</taxon>
        <taxon>Cyanophyceae</taxon>
        <taxon>Synechococcales</taxon>
        <taxon>Merismopediaceae</taxon>
        <taxon>Merismopedia</taxon>
    </lineage>
</organism>
<dbReference type="AlphaFoldDB" id="A0A2T1C0S0"/>
<comment type="similarity">
    <text evidence="1">Belongs to the 5'(3')-deoxyribonucleotidase family.</text>
</comment>
<dbReference type="GO" id="GO:0009223">
    <property type="term" value="P:pyrimidine deoxyribonucleotide catabolic process"/>
    <property type="evidence" value="ECO:0007669"/>
    <property type="project" value="TreeGrafter"/>
</dbReference>
<dbReference type="SFLD" id="SFLDG01145">
    <property type="entry name" value="C1.2.1"/>
    <property type="match status" value="1"/>
</dbReference>
<reference evidence="2 3" key="1">
    <citation type="submission" date="2018-02" db="EMBL/GenBank/DDBJ databases">
        <authorList>
            <person name="Cohen D.B."/>
            <person name="Kent A.D."/>
        </authorList>
    </citation>
    <scope>NUCLEOTIDE SEQUENCE [LARGE SCALE GENOMIC DNA]</scope>
    <source>
        <strain evidence="2 3">CCAP 1448/3</strain>
    </source>
</reference>
<dbReference type="InterPro" id="IPR023214">
    <property type="entry name" value="HAD_sf"/>
</dbReference>
<name>A0A2T1C0S0_9CYAN</name>
<evidence type="ECO:0000256" key="1">
    <source>
        <dbReference type="ARBA" id="ARBA00009589"/>
    </source>
</evidence>
<dbReference type="Gene3D" id="3.40.50.1000">
    <property type="entry name" value="HAD superfamily/HAD-like"/>
    <property type="match status" value="1"/>
</dbReference>
<dbReference type="RefSeq" id="WP_106289689.1">
    <property type="nucleotide sequence ID" value="NZ_CAWNTC010000112.1"/>
</dbReference>
<proteinExistence type="inferred from homology"/>
<protein>
    <submittedName>
        <fullName evidence="2">Uncharacterized protein</fullName>
    </submittedName>
</protein>
<dbReference type="InterPro" id="IPR036412">
    <property type="entry name" value="HAD-like_sf"/>
</dbReference>
<dbReference type="OrthoDB" id="278110at2"/>
<comment type="caution">
    <text evidence="2">The sequence shown here is derived from an EMBL/GenBank/DDBJ whole genome shotgun (WGS) entry which is preliminary data.</text>
</comment>
<reference evidence="2 3" key="2">
    <citation type="submission" date="2018-03" db="EMBL/GenBank/DDBJ databases">
        <title>The ancient ancestry and fast evolution of plastids.</title>
        <authorList>
            <person name="Moore K.R."/>
            <person name="Magnabosco C."/>
            <person name="Momper L."/>
            <person name="Gold D.A."/>
            <person name="Bosak T."/>
            <person name="Fournier G.P."/>
        </authorList>
    </citation>
    <scope>NUCLEOTIDE SEQUENCE [LARGE SCALE GENOMIC DNA]</scope>
    <source>
        <strain evidence="2 3">CCAP 1448/3</strain>
    </source>
</reference>
<dbReference type="EMBL" id="PVWJ01000084">
    <property type="protein sequence ID" value="PSB01861.1"/>
    <property type="molecule type" value="Genomic_DNA"/>
</dbReference>
<dbReference type="PANTHER" id="PTHR16504">
    <property type="entry name" value="5'(3')-DEOXYRIBONUCLEOTIDASE"/>
    <property type="match status" value="1"/>
</dbReference>
<dbReference type="SFLD" id="SFLDS00003">
    <property type="entry name" value="Haloacid_Dehalogenase"/>
    <property type="match status" value="1"/>
</dbReference>
<evidence type="ECO:0000313" key="2">
    <source>
        <dbReference type="EMBL" id="PSB01861.1"/>
    </source>
</evidence>
<dbReference type="GO" id="GO:0008253">
    <property type="term" value="F:5'-nucleotidase activity"/>
    <property type="evidence" value="ECO:0007669"/>
    <property type="project" value="InterPro"/>
</dbReference>
<gene>
    <name evidence="2" type="ORF">C7B64_16145</name>
</gene>
<sequence length="152" mass="17453">MTKILYVDMDGVLVDFDSAKERLDINILQEYAGRLDEVPGIFSLMEPMPDAIASFITLTQHFDTYILSTSPWENDSALGDKLRWVKQYLGQFGYKRLILTHHKHLNIGDYLIDDRTTNGVEQFIGEHIHFRSDKFPDWRSVLDYLVGGAANA</sequence>
<evidence type="ECO:0000313" key="3">
    <source>
        <dbReference type="Proteomes" id="UP000238762"/>
    </source>
</evidence>
<accession>A0A2T1C0S0</accession>
<dbReference type="Proteomes" id="UP000238762">
    <property type="component" value="Unassembled WGS sequence"/>
</dbReference>
<dbReference type="SUPFAM" id="SSF56784">
    <property type="entry name" value="HAD-like"/>
    <property type="match status" value="1"/>
</dbReference>
<dbReference type="InterPro" id="IPR010708">
    <property type="entry name" value="5'(3')-deoxyribonucleotidase"/>
</dbReference>
<dbReference type="SFLD" id="SFLDG01126">
    <property type="entry name" value="C1.2:_Nucleotidase_Like"/>
    <property type="match status" value="1"/>
</dbReference>
<keyword evidence="3" id="KW-1185">Reference proteome</keyword>
<dbReference type="PANTHER" id="PTHR16504:SF4">
    <property type="entry name" value="5'(3')-DEOXYRIBONUCLEOTIDASE"/>
    <property type="match status" value="1"/>
</dbReference>
<dbReference type="Pfam" id="PF06941">
    <property type="entry name" value="NT5C"/>
    <property type="match status" value="1"/>
</dbReference>